<gene>
    <name evidence="2" type="ORF">PCASD_05803</name>
</gene>
<reference evidence="2 3" key="1">
    <citation type="submission" date="2017-11" db="EMBL/GenBank/DDBJ databases">
        <title>De novo assembly and phasing of dikaryotic genomes from two isolates of Puccinia coronata f. sp. avenae, the causal agent of oat crown rust.</title>
        <authorList>
            <person name="Miller M.E."/>
            <person name="Zhang Y."/>
            <person name="Omidvar V."/>
            <person name="Sperschneider J."/>
            <person name="Schwessinger B."/>
            <person name="Raley C."/>
            <person name="Palmer J.M."/>
            <person name="Garnica D."/>
            <person name="Upadhyaya N."/>
            <person name="Rathjen J."/>
            <person name="Taylor J.M."/>
            <person name="Park R.F."/>
            <person name="Dodds P.N."/>
            <person name="Hirsch C.D."/>
            <person name="Kianian S.F."/>
            <person name="Figueroa M."/>
        </authorList>
    </citation>
    <scope>NUCLEOTIDE SEQUENCE [LARGE SCALE GENOMIC DNA]</scope>
    <source>
        <strain evidence="2">12SD80</strain>
    </source>
</reference>
<feature type="region of interest" description="Disordered" evidence="1">
    <location>
        <begin position="303"/>
        <end position="329"/>
    </location>
</feature>
<dbReference type="EMBL" id="PGCI01000063">
    <property type="protein sequence ID" value="PLW43863.1"/>
    <property type="molecule type" value="Genomic_DNA"/>
</dbReference>
<feature type="compositionally biased region" description="Polar residues" evidence="1">
    <location>
        <begin position="693"/>
        <end position="706"/>
    </location>
</feature>
<feature type="compositionally biased region" description="Basic and acidic residues" evidence="1">
    <location>
        <begin position="255"/>
        <end position="268"/>
    </location>
</feature>
<name>A0A2N5V1J2_9BASI</name>
<evidence type="ECO:0000313" key="3">
    <source>
        <dbReference type="Proteomes" id="UP000235392"/>
    </source>
</evidence>
<dbReference type="AlphaFoldDB" id="A0A2N5V1J2"/>
<organism evidence="2 3">
    <name type="scientific">Puccinia coronata f. sp. avenae</name>
    <dbReference type="NCBI Taxonomy" id="200324"/>
    <lineage>
        <taxon>Eukaryota</taxon>
        <taxon>Fungi</taxon>
        <taxon>Dikarya</taxon>
        <taxon>Basidiomycota</taxon>
        <taxon>Pucciniomycotina</taxon>
        <taxon>Pucciniomycetes</taxon>
        <taxon>Pucciniales</taxon>
        <taxon>Pucciniaceae</taxon>
        <taxon>Puccinia</taxon>
    </lineage>
</organism>
<proteinExistence type="predicted"/>
<dbReference type="Proteomes" id="UP000235392">
    <property type="component" value="Unassembled WGS sequence"/>
</dbReference>
<feature type="region of interest" description="Disordered" evidence="1">
    <location>
        <begin position="569"/>
        <end position="588"/>
    </location>
</feature>
<accession>A0A2N5V1J2</accession>
<protein>
    <submittedName>
        <fullName evidence="2">Uncharacterized protein</fullName>
    </submittedName>
</protein>
<feature type="region of interest" description="Disordered" evidence="1">
    <location>
        <begin position="240"/>
        <end position="268"/>
    </location>
</feature>
<feature type="region of interest" description="Disordered" evidence="1">
    <location>
        <begin position="599"/>
        <end position="706"/>
    </location>
</feature>
<sequence length="763" mass="85284">MATSTAQSRTILDYARRHQLTCDPEWTFDFAEEVVLQVSVPFQLVPHSESLQEEIAHTWSSLPAPDHEAGELRQLTISQLLGSLLEENWLISQGSLTYAKRFRDSVNKLKLSSQHLPLADPGWWDDGLFEPQPTYIMGDYLLQRNHAAISLQPDNLETILKEVFSFHGQQIQKELSSAVGVKPIHIPTPEELSDTAKQLSFSQYQKVKDFKLQREELFRLGSPFVNNMMANDLLEDDETHLPSEGHAISPPMVSRHAERSSAESRSRMTKEVVSAVINSLQAEEIRQFSPHLSSDTWDNIDFCLRPSLTPPSSPSSSSSSPPSPHKTGEDTKQVWVNFLSPSADPNTWEMSSGLENPFETVLFSRTEGVPLHLDRSTSFNPRNHWDMASCLFDEPQHPHDRASRSSEPALVGVHQEENQDSLDILNQFVAGSGWDDQQFEREIFGSPGDVCNLHSRLHRIPVNVPDSPIREHAIDPELLPTCLDDCRLPGAGKGRSRKSTSIIAQGVQKVEGLRTLNIELPWNAYTFLPSTTIERLTDLDSKPVDSVTNSDDDEVSTIKDGYSFISKRLKSDHPSHSGSRLDLTDPPWGNLADFLDLQSSRESSASKPDAGGSRLDWEGGSANDSRSAIKELVRSSSSGSTRRSKSPTTRISDQDSGARSRTHERKSDDDQSCDDDTPQSNPAHHPQDHETQSDVSGSSHTHSPLHQYTSFDEHSAFMEEDTFLDILGLTSGESSAEFQDRDRYEIWASSEAYSYCTTHMPPH</sequence>
<comment type="caution">
    <text evidence="2">The sequence shown here is derived from an EMBL/GenBank/DDBJ whole genome shotgun (WGS) entry which is preliminary data.</text>
</comment>
<evidence type="ECO:0000256" key="1">
    <source>
        <dbReference type="SAM" id="MobiDB-lite"/>
    </source>
</evidence>
<feature type="compositionally biased region" description="Low complexity" evidence="1">
    <location>
        <begin position="634"/>
        <end position="651"/>
    </location>
</feature>
<evidence type="ECO:0000313" key="2">
    <source>
        <dbReference type="EMBL" id="PLW43863.1"/>
    </source>
</evidence>